<gene>
    <name evidence="4" type="ORF">EV421DRAFT_1912702</name>
</gene>
<dbReference type="SUPFAM" id="SSF52540">
    <property type="entry name" value="P-loop containing nucleoside triphosphate hydrolases"/>
    <property type="match status" value="1"/>
</dbReference>
<feature type="domain" description="Nephrocystin 3-like N-terminal" evidence="3">
    <location>
        <begin position="385"/>
        <end position="549"/>
    </location>
</feature>
<accession>A0AA39IU83</accession>
<keyword evidence="5" id="KW-1185">Reference proteome</keyword>
<name>A0AA39IU83_9AGAR</name>
<feature type="compositionally biased region" description="Polar residues" evidence="2">
    <location>
        <begin position="164"/>
        <end position="188"/>
    </location>
</feature>
<organism evidence="4 5">
    <name type="scientific">Armillaria borealis</name>
    <dbReference type="NCBI Taxonomy" id="47425"/>
    <lineage>
        <taxon>Eukaryota</taxon>
        <taxon>Fungi</taxon>
        <taxon>Dikarya</taxon>
        <taxon>Basidiomycota</taxon>
        <taxon>Agaricomycotina</taxon>
        <taxon>Agaricomycetes</taxon>
        <taxon>Agaricomycetidae</taxon>
        <taxon>Agaricales</taxon>
        <taxon>Marasmiineae</taxon>
        <taxon>Physalacriaceae</taxon>
        <taxon>Armillaria</taxon>
    </lineage>
</organism>
<evidence type="ECO:0000313" key="5">
    <source>
        <dbReference type="Proteomes" id="UP001175226"/>
    </source>
</evidence>
<keyword evidence="1" id="KW-0677">Repeat</keyword>
<dbReference type="Proteomes" id="UP001175226">
    <property type="component" value="Unassembled WGS sequence"/>
</dbReference>
<evidence type="ECO:0000259" key="3">
    <source>
        <dbReference type="Pfam" id="PF24883"/>
    </source>
</evidence>
<dbReference type="InterPro" id="IPR027417">
    <property type="entry name" value="P-loop_NTPase"/>
</dbReference>
<sequence>MHSTVSSTAPPSSSIGMDKRYRFRRIKAIELFNLPPEWDKRSYYLKIFAGNVYKKTKTYKVKKKDHGTTSVPRWTLDLDLNDIGESETFEVEIYCRQDKGEYRVLGCSEALIRDILTGENDAIIIPIRGKLSCANPSLKIFRDYATDYPPITQSASEDQDMSAAPQSGPSNTINPGTQDASASSGLQPEATSVEADWAAAEKVVEETAKPNEPSEWIYRLIDGIDIVKSVIDAFKDVKDAHPAASLAWSIISSCVNILKQETERDKTVFRLYKAMIMTYKEASDDRLLWRQKQLRPIYKSLFQTTNECKMFINGYAKKNRIKRLFSLDVKQKAEEFIQWFAKLREANVDILAMRPLLQDLKPERELPPKPPCMLNTREATIKYLMSWITDCNDSVLWCSGLAGTGKSSLVSTLHDLLSFHMSSRSRLAAFIRYDRNLYSNSSELITSIVYSLGRFDQRIGDAIAEALTTSRATVKMAPSQSSTQFHLLVQKPLATIPELQNEGPLVVIIDGLDQSHDPDEKHVSEDLLKVLADGFGQALLFMRLIISSRPERKISHTSSAEVKHDIRYFIQQRFTSIKDETVWRKYNEQDVVTQLAKRASGLFIWAATVCSFLCDFPSLQRLEASLRTAIPADATEALTIQ</sequence>
<evidence type="ECO:0000313" key="4">
    <source>
        <dbReference type="EMBL" id="KAK0430581.1"/>
    </source>
</evidence>
<feature type="region of interest" description="Disordered" evidence="2">
    <location>
        <begin position="151"/>
        <end position="188"/>
    </location>
</feature>
<dbReference type="EMBL" id="JAUEPT010000141">
    <property type="protein sequence ID" value="KAK0430581.1"/>
    <property type="molecule type" value="Genomic_DNA"/>
</dbReference>
<dbReference type="InterPro" id="IPR056884">
    <property type="entry name" value="NPHP3-like_N"/>
</dbReference>
<protein>
    <recommendedName>
        <fullName evidence="3">Nephrocystin 3-like N-terminal domain-containing protein</fullName>
    </recommendedName>
</protein>
<evidence type="ECO:0000256" key="2">
    <source>
        <dbReference type="SAM" id="MobiDB-lite"/>
    </source>
</evidence>
<dbReference type="AlphaFoldDB" id="A0AA39IU83"/>
<reference evidence="4" key="1">
    <citation type="submission" date="2023-06" db="EMBL/GenBank/DDBJ databases">
        <authorList>
            <consortium name="Lawrence Berkeley National Laboratory"/>
            <person name="Ahrendt S."/>
            <person name="Sahu N."/>
            <person name="Indic B."/>
            <person name="Wong-Bajracharya J."/>
            <person name="Merenyi Z."/>
            <person name="Ke H.-M."/>
            <person name="Monk M."/>
            <person name="Kocsube S."/>
            <person name="Drula E."/>
            <person name="Lipzen A."/>
            <person name="Balint B."/>
            <person name="Henrissat B."/>
            <person name="Andreopoulos B."/>
            <person name="Martin F.M."/>
            <person name="Harder C.B."/>
            <person name="Rigling D."/>
            <person name="Ford K.L."/>
            <person name="Foster G.D."/>
            <person name="Pangilinan J."/>
            <person name="Papanicolaou A."/>
            <person name="Barry K."/>
            <person name="LaButti K."/>
            <person name="Viragh M."/>
            <person name="Koriabine M."/>
            <person name="Yan M."/>
            <person name="Riley R."/>
            <person name="Champramary S."/>
            <person name="Plett K.L."/>
            <person name="Tsai I.J."/>
            <person name="Slot J."/>
            <person name="Sipos G."/>
            <person name="Plett J."/>
            <person name="Nagy L.G."/>
            <person name="Grigoriev I.V."/>
        </authorList>
    </citation>
    <scope>NUCLEOTIDE SEQUENCE</scope>
    <source>
        <strain evidence="4">FPL87.14</strain>
    </source>
</reference>
<evidence type="ECO:0000256" key="1">
    <source>
        <dbReference type="ARBA" id="ARBA00022737"/>
    </source>
</evidence>
<comment type="caution">
    <text evidence="4">The sequence shown here is derived from an EMBL/GenBank/DDBJ whole genome shotgun (WGS) entry which is preliminary data.</text>
</comment>
<dbReference type="PANTHER" id="PTHR10039">
    <property type="entry name" value="AMELOGENIN"/>
    <property type="match status" value="1"/>
</dbReference>
<dbReference type="Pfam" id="PF24883">
    <property type="entry name" value="NPHP3_N"/>
    <property type="match status" value="1"/>
</dbReference>
<proteinExistence type="predicted"/>
<dbReference type="Gene3D" id="3.40.50.300">
    <property type="entry name" value="P-loop containing nucleotide triphosphate hydrolases"/>
    <property type="match status" value="1"/>
</dbReference>